<evidence type="ECO:0000256" key="1">
    <source>
        <dbReference type="SAM" id="MobiDB-lite"/>
    </source>
</evidence>
<dbReference type="AlphaFoldDB" id="A0A8J7F8W2"/>
<evidence type="ECO:0000313" key="3">
    <source>
        <dbReference type="EMBL" id="MBE9211628.1"/>
    </source>
</evidence>
<feature type="region of interest" description="Disordered" evidence="1">
    <location>
        <begin position="417"/>
        <end position="444"/>
    </location>
</feature>
<dbReference type="RefSeq" id="WP_193916767.1">
    <property type="nucleotide sequence ID" value="NZ_JADEWL010000005.1"/>
</dbReference>
<proteinExistence type="predicted"/>
<sequence>MTINFPKPSSSIYKFSPEQFIKLTNQLPNIKISLPTVDKVIEAIKQNKANEVTELEWIYCIHAKQEWDNQSPDSSQETSESIWRVAINNEWLRHQLLWRLGLYHSGNQNELAESLAISFNVLANSSSVNQLLPVKIMQAVVKNNSGLNLAKIACEENLTPKELFNQIQNNLPVWIPQFNEFIEYISPYFCTITSPNQQQVNWLLRCFKEISLELQVKAVNYLLVNISKEVASNHPQLVEWLRENYRNGDKWNRLSDKAKEKLREWIGAVNYGDFQHLVDLILNRIQFEKWEENQLRRRRDFWADYSNRFEQLRILLPQSSLNAIRHQLRGNIEVLEDDGSDTTEVCIFDFGEWLVAEFFRGKGSETRLFDNNHRNQKVLFGESKLSVKRIRCLGGDRHDHKYLWQVKCREWLKRNKIEPNPGSLPDGNPTPDQFRQRESKLGQWNNEIERLEQEAKDYCKKKGFELP</sequence>
<organism evidence="3 4">
    <name type="scientific">Plectonema cf. radiosum LEGE 06105</name>
    <dbReference type="NCBI Taxonomy" id="945769"/>
    <lineage>
        <taxon>Bacteria</taxon>
        <taxon>Bacillati</taxon>
        <taxon>Cyanobacteriota</taxon>
        <taxon>Cyanophyceae</taxon>
        <taxon>Oscillatoriophycideae</taxon>
        <taxon>Oscillatoriales</taxon>
        <taxon>Microcoleaceae</taxon>
        <taxon>Plectonema</taxon>
    </lineage>
</organism>
<dbReference type="InterPro" id="IPR028943">
    <property type="entry name" value="ZorC_EH_Signature_dom"/>
</dbReference>
<keyword evidence="4" id="KW-1185">Reference proteome</keyword>
<comment type="caution">
    <text evidence="3">The sequence shown here is derived from an EMBL/GenBank/DDBJ whole genome shotgun (WGS) entry which is preliminary data.</text>
</comment>
<name>A0A8J7F8W2_9CYAN</name>
<protein>
    <recommendedName>
        <fullName evidence="2">Zorya protein ZorC EH domain-containing protein</fullName>
    </recommendedName>
</protein>
<dbReference type="EMBL" id="JADEWL010000005">
    <property type="protein sequence ID" value="MBE9211628.1"/>
    <property type="molecule type" value="Genomic_DNA"/>
</dbReference>
<feature type="domain" description="Zorya protein ZorC EH" evidence="2">
    <location>
        <begin position="17"/>
        <end position="411"/>
    </location>
</feature>
<gene>
    <name evidence="3" type="ORF">IQ247_02670</name>
</gene>
<accession>A0A8J7F8W2</accession>
<evidence type="ECO:0000259" key="2">
    <source>
        <dbReference type="Pfam" id="PF15611"/>
    </source>
</evidence>
<reference evidence="3" key="1">
    <citation type="submission" date="2020-10" db="EMBL/GenBank/DDBJ databases">
        <authorList>
            <person name="Castelo-Branco R."/>
            <person name="Eusebio N."/>
            <person name="Adriana R."/>
            <person name="Vieira A."/>
            <person name="Brugerolle De Fraissinette N."/>
            <person name="Rezende De Castro R."/>
            <person name="Schneider M.P."/>
            <person name="Vasconcelos V."/>
            <person name="Leao P.N."/>
        </authorList>
    </citation>
    <scope>NUCLEOTIDE SEQUENCE</scope>
    <source>
        <strain evidence="3">LEGE 06105</strain>
    </source>
</reference>
<dbReference type="Proteomes" id="UP000620559">
    <property type="component" value="Unassembled WGS sequence"/>
</dbReference>
<dbReference type="Pfam" id="PF15611">
    <property type="entry name" value="EH_Signature"/>
    <property type="match status" value="1"/>
</dbReference>
<evidence type="ECO:0000313" key="4">
    <source>
        <dbReference type="Proteomes" id="UP000620559"/>
    </source>
</evidence>